<dbReference type="PROSITE" id="PS50948">
    <property type="entry name" value="PAN"/>
    <property type="match status" value="1"/>
</dbReference>
<dbReference type="Proteomes" id="UP001374579">
    <property type="component" value="Unassembled WGS sequence"/>
</dbReference>
<feature type="signal peptide" evidence="1">
    <location>
        <begin position="1"/>
        <end position="21"/>
    </location>
</feature>
<evidence type="ECO:0000256" key="1">
    <source>
        <dbReference type="SAM" id="SignalP"/>
    </source>
</evidence>
<comment type="caution">
    <text evidence="3">The sequence shown here is derived from an EMBL/GenBank/DDBJ whole genome shotgun (WGS) entry which is preliminary data.</text>
</comment>
<name>A0AAN9BTT9_9CAEN</name>
<dbReference type="AlphaFoldDB" id="A0AAN9BTT9"/>
<keyword evidence="4" id="KW-1185">Reference proteome</keyword>
<reference evidence="3 4" key="1">
    <citation type="submission" date="2024-02" db="EMBL/GenBank/DDBJ databases">
        <title>Chromosome-scale genome assembly of the rough periwinkle Littorina saxatilis.</title>
        <authorList>
            <person name="De Jode A."/>
            <person name="Faria R."/>
            <person name="Formenti G."/>
            <person name="Sims Y."/>
            <person name="Smith T.P."/>
            <person name="Tracey A."/>
            <person name="Wood J.M.D."/>
            <person name="Zagrodzka Z.B."/>
            <person name="Johannesson K."/>
            <person name="Butlin R.K."/>
            <person name="Leder E.H."/>
        </authorList>
    </citation>
    <scope>NUCLEOTIDE SEQUENCE [LARGE SCALE GENOMIC DNA]</scope>
    <source>
        <strain evidence="3">Snail1</strain>
        <tissue evidence="3">Muscle</tissue>
    </source>
</reference>
<dbReference type="InterPro" id="IPR003609">
    <property type="entry name" value="Pan_app"/>
</dbReference>
<dbReference type="Pfam" id="PF00024">
    <property type="entry name" value="PAN_1"/>
    <property type="match status" value="1"/>
</dbReference>
<accession>A0AAN9BTT9</accession>
<dbReference type="EMBL" id="JBAMIC010000003">
    <property type="protein sequence ID" value="KAK7109600.1"/>
    <property type="molecule type" value="Genomic_DNA"/>
</dbReference>
<feature type="chain" id="PRO_5043002174" description="Apple domain-containing protein" evidence="1">
    <location>
        <begin position="22"/>
        <end position="102"/>
    </location>
</feature>
<evidence type="ECO:0000313" key="3">
    <source>
        <dbReference type="EMBL" id="KAK7109600.1"/>
    </source>
</evidence>
<organism evidence="3 4">
    <name type="scientific">Littorina saxatilis</name>
    <dbReference type="NCBI Taxonomy" id="31220"/>
    <lineage>
        <taxon>Eukaryota</taxon>
        <taxon>Metazoa</taxon>
        <taxon>Spiralia</taxon>
        <taxon>Lophotrochozoa</taxon>
        <taxon>Mollusca</taxon>
        <taxon>Gastropoda</taxon>
        <taxon>Caenogastropoda</taxon>
        <taxon>Littorinimorpha</taxon>
        <taxon>Littorinoidea</taxon>
        <taxon>Littorinidae</taxon>
        <taxon>Littorina</taxon>
    </lineage>
</organism>
<feature type="domain" description="Apple" evidence="2">
    <location>
        <begin position="19"/>
        <end position="102"/>
    </location>
</feature>
<protein>
    <recommendedName>
        <fullName evidence="2">Apple domain-containing protein</fullName>
    </recommendedName>
</protein>
<dbReference type="SUPFAM" id="SSF57414">
    <property type="entry name" value="Hairpin loop containing domain-like"/>
    <property type="match status" value="1"/>
</dbReference>
<keyword evidence="1" id="KW-0732">Signal</keyword>
<sequence>MTVSSIYFVAVACVSFLLCSATQNETFEMFCPTQRGCFADDATNELTSVTTQSLVSCAMTCVSQNGSTCQAVTYIEDTGQCQLWNVTEPAVAVGSIGFRIHV</sequence>
<gene>
    <name evidence="3" type="ORF">V1264_013614</name>
</gene>
<dbReference type="Gene3D" id="3.50.4.10">
    <property type="entry name" value="Hepatocyte Growth Factor"/>
    <property type="match status" value="1"/>
</dbReference>
<evidence type="ECO:0000313" key="4">
    <source>
        <dbReference type="Proteomes" id="UP001374579"/>
    </source>
</evidence>
<evidence type="ECO:0000259" key="2">
    <source>
        <dbReference type="PROSITE" id="PS50948"/>
    </source>
</evidence>
<proteinExistence type="predicted"/>